<dbReference type="AlphaFoldDB" id="E9HN22"/>
<dbReference type="Proteomes" id="UP000000305">
    <property type="component" value="Unassembled WGS sequence"/>
</dbReference>
<gene>
    <name evidence="2" type="ORF">DAPPUDRAFT_262472</name>
</gene>
<reference evidence="2 3" key="1">
    <citation type="journal article" date="2011" name="Science">
        <title>The ecoresponsive genome of Daphnia pulex.</title>
        <authorList>
            <person name="Colbourne J.K."/>
            <person name="Pfrender M.E."/>
            <person name="Gilbert D."/>
            <person name="Thomas W.K."/>
            <person name="Tucker A."/>
            <person name="Oakley T.H."/>
            <person name="Tokishita S."/>
            <person name="Aerts A."/>
            <person name="Arnold G.J."/>
            <person name="Basu M.K."/>
            <person name="Bauer D.J."/>
            <person name="Caceres C.E."/>
            <person name="Carmel L."/>
            <person name="Casola C."/>
            <person name="Choi J.H."/>
            <person name="Detter J.C."/>
            <person name="Dong Q."/>
            <person name="Dusheyko S."/>
            <person name="Eads B.D."/>
            <person name="Frohlich T."/>
            <person name="Geiler-Samerotte K.A."/>
            <person name="Gerlach D."/>
            <person name="Hatcher P."/>
            <person name="Jogdeo S."/>
            <person name="Krijgsveld J."/>
            <person name="Kriventseva E.V."/>
            <person name="Kultz D."/>
            <person name="Laforsch C."/>
            <person name="Lindquist E."/>
            <person name="Lopez J."/>
            <person name="Manak J.R."/>
            <person name="Muller J."/>
            <person name="Pangilinan J."/>
            <person name="Patwardhan R.P."/>
            <person name="Pitluck S."/>
            <person name="Pritham E.J."/>
            <person name="Rechtsteiner A."/>
            <person name="Rho M."/>
            <person name="Rogozin I.B."/>
            <person name="Sakarya O."/>
            <person name="Salamov A."/>
            <person name="Schaack S."/>
            <person name="Shapiro H."/>
            <person name="Shiga Y."/>
            <person name="Skalitzky C."/>
            <person name="Smith Z."/>
            <person name="Souvorov A."/>
            <person name="Sung W."/>
            <person name="Tang Z."/>
            <person name="Tsuchiya D."/>
            <person name="Tu H."/>
            <person name="Vos H."/>
            <person name="Wang M."/>
            <person name="Wolf Y.I."/>
            <person name="Yamagata H."/>
            <person name="Yamada T."/>
            <person name="Ye Y."/>
            <person name="Shaw J.R."/>
            <person name="Andrews J."/>
            <person name="Crease T.J."/>
            <person name="Tang H."/>
            <person name="Lucas S.M."/>
            <person name="Robertson H.M."/>
            <person name="Bork P."/>
            <person name="Koonin E.V."/>
            <person name="Zdobnov E.M."/>
            <person name="Grigoriev I.V."/>
            <person name="Lynch M."/>
            <person name="Boore J.L."/>
        </authorList>
    </citation>
    <scope>NUCLEOTIDE SEQUENCE [LARGE SCALE GENOMIC DNA]</scope>
</reference>
<evidence type="ECO:0000256" key="1">
    <source>
        <dbReference type="SAM" id="MobiDB-lite"/>
    </source>
</evidence>
<proteinExistence type="predicted"/>
<evidence type="ECO:0000313" key="3">
    <source>
        <dbReference type="Proteomes" id="UP000000305"/>
    </source>
</evidence>
<evidence type="ECO:0000313" key="2">
    <source>
        <dbReference type="EMBL" id="EFX66867.1"/>
    </source>
</evidence>
<sequence length="121" mass="12927">MVAAAVSKPPSESIYSVSNIKGVTGLPFPEIESTESMTIKTDISDHSFPPVGIAAAAAAGLGAVRTQLARPFPRSPPPYDMRLYTKGTPESVRLLPHTCHEPNNEGYEPVGGAWPSQLRRV</sequence>
<accession>E9HN22</accession>
<dbReference type="InParanoid" id="E9HN22"/>
<protein>
    <submittedName>
        <fullName evidence="2">Uncharacterized protein</fullName>
    </submittedName>
</protein>
<dbReference type="EMBL" id="GL732692">
    <property type="protein sequence ID" value="EFX66867.1"/>
    <property type="molecule type" value="Genomic_DNA"/>
</dbReference>
<dbReference type="KEGG" id="dpx:DAPPUDRAFT_262472"/>
<feature type="region of interest" description="Disordered" evidence="1">
    <location>
        <begin position="100"/>
        <end position="121"/>
    </location>
</feature>
<keyword evidence="3" id="KW-1185">Reference proteome</keyword>
<name>E9HN22_DAPPU</name>
<organism evidence="2 3">
    <name type="scientific">Daphnia pulex</name>
    <name type="common">Water flea</name>
    <dbReference type="NCBI Taxonomy" id="6669"/>
    <lineage>
        <taxon>Eukaryota</taxon>
        <taxon>Metazoa</taxon>
        <taxon>Ecdysozoa</taxon>
        <taxon>Arthropoda</taxon>
        <taxon>Crustacea</taxon>
        <taxon>Branchiopoda</taxon>
        <taxon>Diplostraca</taxon>
        <taxon>Cladocera</taxon>
        <taxon>Anomopoda</taxon>
        <taxon>Daphniidae</taxon>
        <taxon>Daphnia</taxon>
    </lineage>
</organism>
<dbReference type="HOGENOM" id="CLU_2040396_0_0_1"/>